<evidence type="ECO:0000313" key="2">
    <source>
        <dbReference type="Proteomes" id="UP000030759"/>
    </source>
</evidence>
<reference evidence="2" key="1">
    <citation type="journal article" date="2013" name="Nat. Biotechnol.">
        <title>Chinese hamster genome sequenced from sorted chromosomes.</title>
        <authorList>
            <person name="Brinkrolf K."/>
            <person name="Rupp O."/>
            <person name="Laux H."/>
            <person name="Kollin F."/>
            <person name="Ernst W."/>
            <person name="Linke B."/>
            <person name="Kofler R."/>
            <person name="Romand S."/>
            <person name="Hesse F."/>
            <person name="Budach W.E."/>
            <person name="Galosy S."/>
            <person name="Muller D."/>
            <person name="Noll T."/>
            <person name="Wienberg J."/>
            <person name="Jostock T."/>
            <person name="Leonard M."/>
            <person name="Grillari J."/>
            <person name="Tauch A."/>
            <person name="Goesmann A."/>
            <person name="Helk B."/>
            <person name="Mott J.E."/>
            <person name="Puhler A."/>
            <person name="Borth N."/>
        </authorList>
    </citation>
    <scope>NUCLEOTIDE SEQUENCE [LARGE SCALE GENOMIC DNA]</scope>
    <source>
        <strain evidence="2">17A/GY</strain>
    </source>
</reference>
<evidence type="ECO:0000313" key="1">
    <source>
        <dbReference type="EMBL" id="ERE79401.1"/>
    </source>
</evidence>
<dbReference type="Proteomes" id="UP000030759">
    <property type="component" value="Unassembled WGS sequence"/>
</dbReference>
<keyword evidence="1" id="KW-0808">Transferase</keyword>
<dbReference type="EC" id="2.7.1.22" evidence="1"/>
<dbReference type="SUPFAM" id="SSF52540">
    <property type="entry name" value="P-loop containing nucleoside triphosphate hydrolases"/>
    <property type="match status" value="1"/>
</dbReference>
<proteinExistence type="predicted"/>
<gene>
    <name evidence="1" type="ORF">H671_3g9636</name>
</gene>
<dbReference type="AlphaFoldDB" id="A0A061IFA9"/>
<sequence length="106" mass="11908">VTNGGKTTLAKNLQKQLPNCSIISQDDFFKPESEIDIDENGFLQYDAMLIYGFWFVSNSATMECSKSSCDGLRNLKTENPILEKNKETWRDVLKNINQVAVCPAGQ</sequence>
<accession>A0A061IFA9</accession>
<name>A0A061IFA9_CRIGR</name>
<feature type="non-terminal residue" evidence="1">
    <location>
        <position position="1"/>
    </location>
</feature>
<dbReference type="EMBL" id="KE672342">
    <property type="protein sequence ID" value="ERE79401.1"/>
    <property type="molecule type" value="Genomic_DNA"/>
</dbReference>
<dbReference type="Gene3D" id="3.40.50.300">
    <property type="entry name" value="P-loop containing nucleotide triphosphate hydrolases"/>
    <property type="match status" value="1"/>
</dbReference>
<dbReference type="InterPro" id="IPR027417">
    <property type="entry name" value="P-loop_NTPase"/>
</dbReference>
<keyword evidence="1" id="KW-0418">Kinase</keyword>
<dbReference type="GO" id="GO:0050262">
    <property type="term" value="F:ribosylnicotinamide kinase activity"/>
    <property type="evidence" value="ECO:0007669"/>
    <property type="project" value="UniProtKB-EC"/>
</dbReference>
<organism evidence="1 2">
    <name type="scientific">Cricetulus griseus</name>
    <name type="common">Chinese hamster</name>
    <name type="synonym">Cricetulus barabensis griseus</name>
    <dbReference type="NCBI Taxonomy" id="10029"/>
    <lineage>
        <taxon>Eukaryota</taxon>
        <taxon>Metazoa</taxon>
        <taxon>Chordata</taxon>
        <taxon>Craniata</taxon>
        <taxon>Vertebrata</taxon>
        <taxon>Euteleostomi</taxon>
        <taxon>Mammalia</taxon>
        <taxon>Eutheria</taxon>
        <taxon>Euarchontoglires</taxon>
        <taxon>Glires</taxon>
        <taxon>Rodentia</taxon>
        <taxon>Myomorpha</taxon>
        <taxon>Muroidea</taxon>
        <taxon>Cricetidae</taxon>
        <taxon>Cricetinae</taxon>
        <taxon>Cricetulus</taxon>
    </lineage>
</organism>
<protein>
    <submittedName>
        <fullName evidence="1">Nicotinamide riboside kinase 1-like protein</fullName>
        <ecNumber evidence="1">2.7.1.22</ecNumber>
    </submittedName>
</protein>